<gene>
    <name evidence="4" type="ORF">PoB_001838400</name>
</gene>
<dbReference type="Gene3D" id="3.90.215.10">
    <property type="entry name" value="Gamma Fibrinogen, chain A, domain 1"/>
    <property type="match status" value="1"/>
</dbReference>
<accession>A0AAV3ZBY7</accession>
<dbReference type="InterPro" id="IPR014716">
    <property type="entry name" value="Fibrinogen_a/b/g_C_1"/>
</dbReference>
<evidence type="ECO:0000313" key="5">
    <source>
        <dbReference type="Proteomes" id="UP000735302"/>
    </source>
</evidence>
<keyword evidence="2" id="KW-0732">Signal</keyword>
<sequence length="592" mass="65440">MKRILFFIWGLNFFSIGNGLELNLDVQNPHSGRPGASVCVLKCVENHKPGSITKMSIFQNSQPSASDAINDGRGRLVASLNKVHSRITRDDQGVKVEGRLSATQAVLSLEMEEKQDCLAQYTCEIRRAGGRGKDQISSNSIRQLAEVGGTSSQSGGQASEGSLQLLILQQQQLDTKLALVEASLESKVGALLDTKTAFLSTIINNIEARIDAFEHRLVDTIQSSQGNTESHTNELENLIERGVVDKLSQMENKLSTIHDEVNSASGVKRSPSVVSQRVQEGATSKNTINASSLHTQLSQILNRDQKDRLWFQNVSASMQEINNRYEALGSQVTNDFLALKNSLEINCAQVKSCSNVQKEALSTFGEQVPNSTKSVISYVLGNGFCRKGISDPSQTSFPYPVIYPDKGIDLAVPYLCDTVTDGGGWIVIQRRATGNQDFYRNWDSYKRGFGSLDGDFWLGNENIHAITSSWTYELRIELKYQNKSAFAHYNTFSLGSEQTNYILKLGEYDGTAGDDLSYHRGKQFSTFDRDNDDAQGSCAVAYTGGWWYANCHDSNLNGLWQANGFKGPRWNTLSGEHPVSFSEMKIRRQGSV</sequence>
<evidence type="ECO:0000256" key="1">
    <source>
        <dbReference type="ARBA" id="ARBA00023157"/>
    </source>
</evidence>
<evidence type="ECO:0000259" key="3">
    <source>
        <dbReference type="PROSITE" id="PS51406"/>
    </source>
</evidence>
<dbReference type="PANTHER" id="PTHR19143">
    <property type="entry name" value="FIBRINOGEN/TENASCIN/ANGIOPOEITIN"/>
    <property type="match status" value="1"/>
</dbReference>
<keyword evidence="1" id="KW-1015">Disulfide bond</keyword>
<dbReference type="AlphaFoldDB" id="A0AAV3ZBY7"/>
<dbReference type="SUPFAM" id="SSF56496">
    <property type="entry name" value="Fibrinogen C-terminal domain-like"/>
    <property type="match status" value="1"/>
</dbReference>
<dbReference type="PROSITE" id="PS51406">
    <property type="entry name" value="FIBRINOGEN_C_2"/>
    <property type="match status" value="1"/>
</dbReference>
<dbReference type="EMBL" id="BLXT01002187">
    <property type="protein sequence ID" value="GFN91878.1"/>
    <property type="molecule type" value="Genomic_DNA"/>
</dbReference>
<dbReference type="Pfam" id="PF00147">
    <property type="entry name" value="Fibrinogen_C"/>
    <property type="match status" value="1"/>
</dbReference>
<feature type="chain" id="PRO_5043932357" evidence="2">
    <location>
        <begin position="20"/>
        <end position="592"/>
    </location>
</feature>
<dbReference type="InterPro" id="IPR020837">
    <property type="entry name" value="Fibrinogen_CS"/>
</dbReference>
<feature type="domain" description="Fibrinogen C-terminal" evidence="3">
    <location>
        <begin position="376"/>
        <end position="590"/>
    </location>
</feature>
<dbReference type="PROSITE" id="PS00514">
    <property type="entry name" value="FIBRINOGEN_C_1"/>
    <property type="match status" value="1"/>
</dbReference>
<organism evidence="4 5">
    <name type="scientific">Plakobranchus ocellatus</name>
    <dbReference type="NCBI Taxonomy" id="259542"/>
    <lineage>
        <taxon>Eukaryota</taxon>
        <taxon>Metazoa</taxon>
        <taxon>Spiralia</taxon>
        <taxon>Lophotrochozoa</taxon>
        <taxon>Mollusca</taxon>
        <taxon>Gastropoda</taxon>
        <taxon>Heterobranchia</taxon>
        <taxon>Euthyneura</taxon>
        <taxon>Panpulmonata</taxon>
        <taxon>Sacoglossa</taxon>
        <taxon>Placobranchoidea</taxon>
        <taxon>Plakobranchidae</taxon>
        <taxon>Plakobranchus</taxon>
    </lineage>
</organism>
<proteinExistence type="predicted"/>
<dbReference type="InterPro" id="IPR050373">
    <property type="entry name" value="Fibrinogen_C-term_domain"/>
</dbReference>
<dbReference type="CDD" id="cd00087">
    <property type="entry name" value="FReD"/>
    <property type="match status" value="1"/>
</dbReference>
<dbReference type="InterPro" id="IPR036056">
    <property type="entry name" value="Fibrinogen-like_C"/>
</dbReference>
<dbReference type="GO" id="GO:0005615">
    <property type="term" value="C:extracellular space"/>
    <property type="evidence" value="ECO:0007669"/>
    <property type="project" value="TreeGrafter"/>
</dbReference>
<keyword evidence="5" id="KW-1185">Reference proteome</keyword>
<protein>
    <submittedName>
        <fullName evidence="4">Fibrinogen-related protein 3.1</fullName>
    </submittedName>
</protein>
<reference evidence="4 5" key="1">
    <citation type="journal article" date="2021" name="Elife">
        <title>Chloroplast acquisition without the gene transfer in kleptoplastic sea slugs, Plakobranchus ocellatus.</title>
        <authorList>
            <person name="Maeda T."/>
            <person name="Takahashi S."/>
            <person name="Yoshida T."/>
            <person name="Shimamura S."/>
            <person name="Takaki Y."/>
            <person name="Nagai Y."/>
            <person name="Toyoda A."/>
            <person name="Suzuki Y."/>
            <person name="Arimoto A."/>
            <person name="Ishii H."/>
            <person name="Satoh N."/>
            <person name="Nishiyama T."/>
            <person name="Hasebe M."/>
            <person name="Maruyama T."/>
            <person name="Minagawa J."/>
            <person name="Obokata J."/>
            <person name="Shigenobu S."/>
        </authorList>
    </citation>
    <scope>NUCLEOTIDE SEQUENCE [LARGE SCALE GENOMIC DNA]</scope>
</reference>
<dbReference type="Proteomes" id="UP000735302">
    <property type="component" value="Unassembled WGS sequence"/>
</dbReference>
<comment type="caution">
    <text evidence="4">The sequence shown here is derived from an EMBL/GenBank/DDBJ whole genome shotgun (WGS) entry which is preliminary data.</text>
</comment>
<evidence type="ECO:0000313" key="4">
    <source>
        <dbReference type="EMBL" id="GFN91878.1"/>
    </source>
</evidence>
<dbReference type="InterPro" id="IPR002181">
    <property type="entry name" value="Fibrinogen_a/b/g_C_dom"/>
</dbReference>
<name>A0AAV3ZBY7_9GAST</name>
<dbReference type="SMART" id="SM00186">
    <property type="entry name" value="FBG"/>
    <property type="match status" value="1"/>
</dbReference>
<evidence type="ECO:0000256" key="2">
    <source>
        <dbReference type="SAM" id="SignalP"/>
    </source>
</evidence>
<feature type="signal peptide" evidence="2">
    <location>
        <begin position="1"/>
        <end position="19"/>
    </location>
</feature>